<dbReference type="NCBIfam" id="NF002270">
    <property type="entry name" value="PRK01202.1"/>
    <property type="match status" value="1"/>
</dbReference>
<comment type="caution">
    <text evidence="6">The sequence shown here is derived from an EMBL/GenBank/DDBJ whole genome shotgun (WGS) entry which is preliminary data.</text>
</comment>
<comment type="function">
    <text evidence="3">The glycine cleavage system catalyzes the degradation of glycine. The H protein shuttles the methylamine group of glycine from the P protein to the T protein.</text>
</comment>
<dbReference type="NCBIfam" id="TIGR00527">
    <property type="entry name" value="gcvH"/>
    <property type="match status" value="1"/>
</dbReference>
<dbReference type="InterPro" id="IPR003016">
    <property type="entry name" value="2-oxoA_DH_lipoyl-BS"/>
</dbReference>
<name>A0A398CZF7_9BACT</name>
<dbReference type="EMBL" id="QXIU01000106">
    <property type="protein sequence ID" value="RIE11617.1"/>
    <property type="molecule type" value="Genomic_DNA"/>
</dbReference>
<comment type="cofactor">
    <cofactor evidence="3">
        <name>(R)-lipoate</name>
        <dbReference type="ChEBI" id="CHEBI:83088"/>
    </cofactor>
    <text evidence="3">Binds 1 lipoyl cofactor covalently.</text>
</comment>
<dbReference type="EMBL" id="QXIT01000070">
    <property type="protein sequence ID" value="RIE08706.1"/>
    <property type="molecule type" value="Genomic_DNA"/>
</dbReference>
<evidence type="ECO:0000256" key="1">
    <source>
        <dbReference type="ARBA" id="ARBA00009249"/>
    </source>
</evidence>
<evidence type="ECO:0000256" key="4">
    <source>
        <dbReference type="PIRSR" id="PIRSR617453-50"/>
    </source>
</evidence>
<dbReference type="GO" id="GO:0005829">
    <property type="term" value="C:cytosol"/>
    <property type="evidence" value="ECO:0007669"/>
    <property type="project" value="TreeGrafter"/>
</dbReference>
<dbReference type="Pfam" id="PF01597">
    <property type="entry name" value="GCV_H"/>
    <property type="match status" value="1"/>
</dbReference>
<dbReference type="PROSITE" id="PS00189">
    <property type="entry name" value="LIPOYL"/>
    <property type="match status" value="1"/>
</dbReference>
<dbReference type="InterPro" id="IPR002930">
    <property type="entry name" value="GCV_H"/>
</dbReference>
<dbReference type="PANTHER" id="PTHR11715:SF3">
    <property type="entry name" value="GLYCINE CLEAVAGE SYSTEM H PROTEIN-RELATED"/>
    <property type="match status" value="1"/>
</dbReference>
<dbReference type="AlphaFoldDB" id="A0A398CZF7"/>
<dbReference type="PROSITE" id="PS50968">
    <property type="entry name" value="BIOTINYL_LIPOYL"/>
    <property type="match status" value="1"/>
</dbReference>
<comment type="subunit">
    <text evidence="3">The glycine cleavage system is composed of four proteins: P, T, L and H.</text>
</comment>
<dbReference type="Gene3D" id="2.40.50.100">
    <property type="match status" value="1"/>
</dbReference>
<evidence type="ECO:0000256" key="2">
    <source>
        <dbReference type="ARBA" id="ARBA00022823"/>
    </source>
</evidence>
<evidence type="ECO:0000313" key="6">
    <source>
        <dbReference type="EMBL" id="RIE08706.1"/>
    </source>
</evidence>
<evidence type="ECO:0000313" key="7">
    <source>
        <dbReference type="EMBL" id="RIE11617.1"/>
    </source>
</evidence>
<reference evidence="8 9" key="1">
    <citation type="submission" date="2018-09" db="EMBL/GenBank/DDBJ databases">
        <title>Discovery and Ecogenomic Context for Candidatus Cryosericales, a Global Caldiserica Order Active in Thawing Permafrost.</title>
        <authorList>
            <person name="Martinez M.A."/>
            <person name="Woodcroft B.J."/>
            <person name="Ignacio Espinoza J.C."/>
            <person name="Zayed A."/>
            <person name="Singleton C.M."/>
            <person name="Boyd J."/>
            <person name="Li Y.-F."/>
            <person name="Purvine S."/>
            <person name="Maughan H."/>
            <person name="Hodgkins S.B."/>
            <person name="Anderson D."/>
            <person name="Sederholm M."/>
            <person name="Temperton B."/>
            <person name="Saleska S.R."/>
            <person name="Tyson G.W."/>
            <person name="Rich V.I."/>
        </authorList>
    </citation>
    <scope>NUCLEOTIDE SEQUENCE [LARGE SCALE GENOMIC DNA]</scope>
    <source>
        <strain evidence="7 9">SMC5</strain>
        <strain evidence="6 8">SMC6</strain>
    </source>
</reference>
<dbReference type="InterPro" id="IPR011053">
    <property type="entry name" value="Single_hybrid_motif"/>
</dbReference>
<dbReference type="InterPro" id="IPR017453">
    <property type="entry name" value="GCV_H_sub"/>
</dbReference>
<sequence>MKIQNDARYAKSDEWVRVEGGVAFVGVSDYAQGKLGDVVFVGEISVGSTLKAGDLLTSVESVKAASDVYTPVSGKVLEVNHEVTAKPELLNSDAFGAGWLAKIELSNPDELNSLMSATDYAEYRKE</sequence>
<evidence type="ECO:0000313" key="8">
    <source>
        <dbReference type="Proteomes" id="UP000266260"/>
    </source>
</evidence>
<dbReference type="Proteomes" id="UP000266260">
    <property type="component" value="Unassembled WGS sequence"/>
</dbReference>
<accession>A0A398CZF7</accession>
<accession>A0A398DHD1</accession>
<feature type="domain" description="Lipoyl-binding" evidence="5">
    <location>
        <begin position="22"/>
        <end position="104"/>
    </location>
</feature>
<dbReference type="Proteomes" id="UP000266489">
    <property type="component" value="Unassembled WGS sequence"/>
</dbReference>
<dbReference type="OrthoDB" id="9796712at2"/>
<feature type="modified residue" description="N6-lipoyllysine" evidence="3 4">
    <location>
        <position position="63"/>
    </location>
</feature>
<organism evidence="6 8">
    <name type="scientific">Candidatus Cryosericum odellii</name>
    <dbReference type="NCBI Taxonomy" id="2290917"/>
    <lineage>
        <taxon>Bacteria</taxon>
        <taxon>Pseudomonadati</taxon>
        <taxon>Caldisericota/Cryosericota group</taxon>
        <taxon>Candidatus Cryosericota</taxon>
        <taxon>Candidatus Cryosericia</taxon>
        <taxon>Candidatus Cryosericales</taxon>
        <taxon>Candidatus Cryosericaceae</taxon>
        <taxon>Candidatus Cryosericum</taxon>
    </lineage>
</organism>
<keyword evidence="8" id="KW-1185">Reference proteome</keyword>
<dbReference type="InterPro" id="IPR033753">
    <property type="entry name" value="GCV_H/Fam206"/>
</dbReference>
<dbReference type="SUPFAM" id="SSF51230">
    <property type="entry name" value="Single hybrid motif"/>
    <property type="match status" value="1"/>
</dbReference>
<dbReference type="GO" id="GO:0005960">
    <property type="term" value="C:glycine cleavage complex"/>
    <property type="evidence" value="ECO:0007669"/>
    <property type="project" value="InterPro"/>
</dbReference>
<proteinExistence type="inferred from homology"/>
<dbReference type="PANTHER" id="PTHR11715">
    <property type="entry name" value="GLYCINE CLEAVAGE SYSTEM H PROTEIN"/>
    <property type="match status" value="1"/>
</dbReference>
<keyword evidence="2 3" id="KW-0450">Lipoyl</keyword>
<gene>
    <name evidence="3 6" type="primary">gcvH</name>
    <name evidence="7" type="ORF">SMC5_04350</name>
    <name evidence="6" type="ORF">SMC6_03865</name>
</gene>
<dbReference type="GO" id="GO:0019464">
    <property type="term" value="P:glycine decarboxylation via glycine cleavage system"/>
    <property type="evidence" value="ECO:0007669"/>
    <property type="project" value="UniProtKB-UniRule"/>
</dbReference>
<dbReference type="CDD" id="cd06848">
    <property type="entry name" value="GCS_H"/>
    <property type="match status" value="1"/>
</dbReference>
<protein>
    <recommendedName>
        <fullName evidence="3">Glycine cleavage system H protein</fullName>
    </recommendedName>
</protein>
<dbReference type="InterPro" id="IPR000089">
    <property type="entry name" value="Biotin_lipoyl"/>
</dbReference>
<comment type="similarity">
    <text evidence="1 3">Belongs to the GcvH family.</text>
</comment>
<evidence type="ECO:0000313" key="9">
    <source>
        <dbReference type="Proteomes" id="UP000266489"/>
    </source>
</evidence>
<dbReference type="GO" id="GO:0009249">
    <property type="term" value="P:protein lipoylation"/>
    <property type="evidence" value="ECO:0007669"/>
    <property type="project" value="TreeGrafter"/>
</dbReference>
<dbReference type="HAMAP" id="MF_00272">
    <property type="entry name" value="GcvH"/>
    <property type="match status" value="1"/>
</dbReference>
<evidence type="ECO:0000256" key="3">
    <source>
        <dbReference type="HAMAP-Rule" id="MF_00272"/>
    </source>
</evidence>
<evidence type="ECO:0000259" key="5">
    <source>
        <dbReference type="PROSITE" id="PS50968"/>
    </source>
</evidence>